<dbReference type="SMART" id="SM00449">
    <property type="entry name" value="SPRY"/>
    <property type="match status" value="1"/>
</dbReference>
<dbReference type="PANTHER" id="PTHR25465:SF11">
    <property type="entry name" value="TRIPARTITE MOTIF CONTAINING 14"/>
    <property type="match status" value="1"/>
</dbReference>
<dbReference type="InterPro" id="IPR013320">
    <property type="entry name" value="ConA-like_dom_sf"/>
</dbReference>
<dbReference type="InterPro" id="IPR003879">
    <property type="entry name" value="Butyrophylin_SPRY"/>
</dbReference>
<evidence type="ECO:0000256" key="4">
    <source>
        <dbReference type="SAM" id="SignalP"/>
    </source>
</evidence>
<dbReference type="OMA" id="YSEYPER"/>
<evidence type="ECO:0000313" key="6">
    <source>
        <dbReference type="Ensembl" id="ENSEBUP00000022483.1"/>
    </source>
</evidence>
<accession>A0A8C4QZ40</accession>
<name>A0A8C4QZ40_EPTBU</name>
<dbReference type="GeneTree" id="ENSGT00940000154294"/>
<dbReference type="PROSITE" id="PS50188">
    <property type="entry name" value="B302_SPRY"/>
    <property type="match status" value="1"/>
</dbReference>
<dbReference type="AlphaFoldDB" id="A0A8C4QZ40"/>
<dbReference type="InterPro" id="IPR043136">
    <property type="entry name" value="B30.2/SPRY_sf"/>
</dbReference>
<keyword evidence="3" id="KW-0862">Zinc</keyword>
<dbReference type="InterPro" id="IPR006574">
    <property type="entry name" value="PRY"/>
</dbReference>
<evidence type="ECO:0000256" key="2">
    <source>
        <dbReference type="ARBA" id="ARBA00022771"/>
    </source>
</evidence>
<feature type="domain" description="B30.2/SPRY" evidence="5">
    <location>
        <begin position="5"/>
        <end position="199"/>
    </location>
</feature>
<keyword evidence="7" id="KW-1185">Reference proteome</keyword>
<dbReference type="Ensembl" id="ENSEBUT00000023059.1">
    <property type="protein sequence ID" value="ENSEBUP00000022483.1"/>
    <property type="gene ID" value="ENSEBUG00000013852.1"/>
</dbReference>
<reference evidence="6" key="2">
    <citation type="submission" date="2025-09" db="UniProtKB">
        <authorList>
            <consortium name="Ensembl"/>
        </authorList>
    </citation>
    <scope>IDENTIFICATION</scope>
</reference>
<keyword evidence="4" id="KW-0732">Signal</keyword>
<dbReference type="Pfam" id="PF00622">
    <property type="entry name" value="SPRY"/>
    <property type="match status" value="1"/>
</dbReference>
<keyword evidence="1" id="KW-0479">Metal-binding</keyword>
<dbReference type="PRINTS" id="PR01407">
    <property type="entry name" value="BUTYPHLNCDUF"/>
</dbReference>
<proteinExistence type="predicted"/>
<dbReference type="PANTHER" id="PTHR25465">
    <property type="entry name" value="B-BOX DOMAIN CONTAINING"/>
    <property type="match status" value="1"/>
</dbReference>
<dbReference type="Pfam" id="PF13765">
    <property type="entry name" value="PRY"/>
    <property type="match status" value="1"/>
</dbReference>
<dbReference type="Gene3D" id="2.60.120.920">
    <property type="match status" value="1"/>
</dbReference>
<evidence type="ECO:0000313" key="7">
    <source>
        <dbReference type="Proteomes" id="UP000694388"/>
    </source>
</evidence>
<evidence type="ECO:0000256" key="3">
    <source>
        <dbReference type="ARBA" id="ARBA00022833"/>
    </source>
</evidence>
<dbReference type="SMART" id="SM00589">
    <property type="entry name" value="PRY"/>
    <property type="match status" value="1"/>
</dbReference>
<sequence length="209" mass="23619">MCVFLSACLTMVSTRVFVSADGRTPRLDPNSANPWIVMFHDFRMAILTEAEQPYPEHPDRFDVFLQVVSSESFSSGRHYWEVDVSSSHSYDIGICLNSMRRKGEGNESQLGMNPKSWTLMKHENIYSTWHNKQSTHLSVSGNPERFGFLLDFEEGELTCFGDSRVLHVFRGNFTKPVKPVIGVYDYYGSLVTGGGLTSPQLSPYSTRAK</sequence>
<evidence type="ECO:0000256" key="1">
    <source>
        <dbReference type="ARBA" id="ARBA00022723"/>
    </source>
</evidence>
<feature type="signal peptide" evidence="4">
    <location>
        <begin position="1"/>
        <end position="20"/>
    </location>
</feature>
<keyword evidence="2" id="KW-0863">Zinc-finger</keyword>
<evidence type="ECO:0000259" key="5">
    <source>
        <dbReference type="PROSITE" id="PS50188"/>
    </source>
</evidence>
<dbReference type="InterPro" id="IPR003877">
    <property type="entry name" value="SPRY_dom"/>
</dbReference>
<reference evidence="6" key="1">
    <citation type="submission" date="2025-08" db="UniProtKB">
        <authorList>
            <consortium name="Ensembl"/>
        </authorList>
    </citation>
    <scope>IDENTIFICATION</scope>
</reference>
<feature type="chain" id="PRO_5034389593" description="B30.2/SPRY domain-containing protein" evidence="4">
    <location>
        <begin position="21"/>
        <end position="209"/>
    </location>
</feature>
<dbReference type="SUPFAM" id="SSF49899">
    <property type="entry name" value="Concanavalin A-like lectins/glucanases"/>
    <property type="match status" value="1"/>
</dbReference>
<organism evidence="6 7">
    <name type="scientific">Eptatretus burgeri</name>
    <name type="common">Inshore hagfish</name>
    <dbReference type="NCBI Taxonomy" id="7764"/>
    <lineage>
        <taxon>Eukaryota</taxon>
        <taxon>Metazoa</taxon>
        <taxon>Chordata</taxon>
        <taxon>Craniata</taxon>
        <taxon>Vertebrata</taxon>
        <taxon>Cyclostomata</taxon>
        <taxon>Myxini</taxon>
        <taxon>Myxiniformes</taxon>
        <taxon>Myxinidae</taxon>
        <taxon>Eptatretinae</taxon>
        <taxon>Eptatretus</taxon>
    </lineage>
</organism>
<dbReference type="InterPro" id="IPR001870">
    <property type="entry name" value="B30.2/SPRY"/>
</dbReference>
<dbReference type="GO" id="GO:0008270">
    <property type="term" value="F:zinc ion binding"/>
    <property type="evidence" value="ECO:0007669"/>
    <property type="project" value="UniProtKB-KW"/>
</dbReference>
<protein>
    <recommendedName>
        <fullName evidence="5">B30.2/SPRY domain-containing protein</fullName>
    </recommendedName>
</protein>
<dbReference type="InterPro" id="IPR051051">
    <property type="entry name" value="E3_ubiq-ligase_TRIM/RNF"/>
</dbReference>
<dbReference type="Proteomes" id="UP000694388">
    <property type="component" value="Unplaced"/>
</dbReference>
<dbReference type="GO" id="GO:0005737">
    <property type="term" value="C:cytoplasm"/>
    <property type="evidence" value="ECO:0007669"/>
    <property type="project" value="UniProtKB-ARBA"/>
</dbReference>